<evidence type="ECO:0000313" key="4">
    <source>
        <dbReference type="EMBL" id="KGT75927.1"/>
    </source>
</evidence>
<organism evidence="4 5">
    <name type="scientific">Bradyrhizobium japonicum</name>
    <dbReference type="NCBI Taxonomy" id="375"/>
    <lineage>
        <taxon>Bacteria</taxon>
        <taxon>Pseudomonadati</taxon>
        <taxon>Pseudomonadota</taxon>
        <taxon>Alphaproteobacteria</taxon>
        <taxon>Hyphomicrobiales</taxon>
        <taxon>Nitrobacteraceae</taxon>
        <taxon>Bradyrhizobium</taxon>
    </lineage>
</organism>
<dbReference type="CDD" id="cd00383">
    <property type="entry name" value="trans_reg_C"/>
    <property type="match status" value="1"/>
</dbReference>
<dbReference type="SUPFAM" id="SSF52540">
    <property type="entry name" value="P-loop containing nucleoside triphosphate hydrolases"/>
    <property type="match status" value="1"/>
</dbReference>
<dbReference type="SMART" id="SM00862">
    <property type="entry name" value="Trans_reg_C"/>
    <property type="match status" value="1"/>
</dbReference>
<dbReference type="AlphaFoldDB" id="A0A0A3XNE9"/>
<dbReference type="PROSITE" id="PS51755">
    <property type="entry name" value="OMPR_PHOB"/>
    <property type="match status" value="1"/>
</dbReference>
<dbReference type="InterPro" id="IPR036388">
    <property type="entry name" value="WH-like_DNA-bd_sf"/>
</dbReference>
<evidence type="ECO:0000256" key="1">
    <source>
        <dbReference type="ARBA" id="ARBA00023125"/>
    </source>
</evidence>
<evidence type="ECO:0000256" key="2">
    <source>
        <dbReference type="PROSITE-ProRule" id="PRU01091"/>
    </source>
</evidence>
<dbReference type="Pfam" id="PF25872">
    <property type="entry name" value="HTH_77"/>
    <property type="match status" value="1"/>
</dbReference>
<dbReference type="Gene3D" id="3.40.50.300">
    <property type="entry name" value="P-loop containing nucleotide triphosphate hydrolases"/>
    <property type="match status" value="1"/>
</dbReference>
<dbReference type="InterPro" id="IPR001867">
    <property type="entry name" value="OmpR/PhoB-type_DNA-bd"/>
</dbReference>
<evidence type="ECO:0000313" key="5">
    <source>
        <dbReference type="Proteomes" id="UP000030377"/>
    </source>
</evidence>
<sequence>MMVEQGLRAVYESNGWEIDLAQRELRSRGVSVPIGSRTFEILEILVRSGGELVNKRDLIDKVWPVATVEENTLHFHISAIRKALGADRELLKTVSGRGYRLLGIWTVRPATGPGHPLYPKESASAQPLASTNLPQPASALIGRTAEVEEISRLVRAHRLVTLTGAGGIGKTRLALAVARELLPHFPEGVWLVEFSPLADPSLVPIALAAAIGLKFGGGEISTQRVGLALASRRLLVVMDTCEHVIDAAARMAEGVLRAGSSAQIIATSREPLRAEGEQVYWAQPLSIPTEDADDILEYGAVRLFIERVRATEPGAVLDGHRAKTIAAICRRLDGIPLAIEMAAARVTALGVEELAAHLDDRFQLLTGGRTALPRHQTLRATFDWSYELLTEPELVLLRRLAVFAGAIDLEAICAVVTGAGIALPEVVDGISSLVSKSLVVAEIDATTARYRLLDTTHTYALEKLGESGERERLARRHAEYYRDLFERAEAELEMRPTVDWMGDYGRHIDNLRAALGWAFSPSGDVQIGAGLTAAAVPLCVHSSLLEECRGRVERAIAALGAAVNGDARLEMKLHTALGTTLIFVTDAKIPALGEAWTKALELAERLDDVEHQLRSLLGLWFFHRVAGRLRASLTAAQRFSALAASRSNSNDRLIGERLIGISQQCLGDQPSARYHLERMLAHYVPPVQTSRISRFRSNQRVTAGAFLGRTLWLQGLPDRAMRVTETYLHEAAASRHVNSVCYIVANAACPIALWSGHMDVADHYVARLIDLSTRHSLMRYVAFARSHQGLLAIKRGDTPGGLLLLRSGINELGDEVNASHRYFLFVGEMAEGLGRVGQVGEGLSVVDDAVARAEETEERLSIAELLRIKGELLLLQGAPGAAATAEDQFCQALKWASLQGALSWELRAATSLAQLFRDQDRPVDAKALLQPIYDRFTEGLDTADLKRARGLLRDLG</sequence>
<proteinExistence type="predicted"/>
<dbReference type="EMBL" id="JRPN01000022">
    <property type="protein sequence ID" value="KGT75927.1"/>
    <property type="molecule type" value="Genomic_DNA"/>
</dbReference>
<evidence type="ECO:0000259" key="3">
    <source>
        <dbReference type="PROSITE" id="PS51755"/>
    </source>
</evidence>
<dbReference type="PANTHER" id="PTHR47691:SF3">
    <property type="entry name" value="HTH-TYPE TRANSCRIPTIONAL REGULATOR RV0890C-RELATED"/>
    <property type="match status" value="1"/>
</dbReference>
<name>A0A0A3XNE9_BRAJP</name>
<comment type="caution">
    <text evidence="4">The sequence shown here is derived from an EMBL/GenBank/DDBJ whole genome shotgun (WGS) entry which is preliminary data.</text>
</comment>
<dbReference type="InterPro" id="IPR016032">
    <property type="entry name" value="Sig_transdc_resp-reg_C-effctor"/>
</dbReference>
<dbReference type="Pfam" id="PF00486">
    <property type="entry name" value="Trans_reg_C"/>
    <property type="match status" value="1"/>
</dbReference>
<dbReference type="GO" id="GO:0000160">
    <property type="term" value="P:phosphorelay signal transduction system"/>
    <property type="evidence" value="ECO:0007669"/>
    <property type="project" value="InterPro"/>
</dbReference>
<dbReference type="Proteomes" id="UP000030377">
    <property type="component" value="Unassembled WGS sequence"/>
</dbReference>
<gene>
    <name evidence="4" type="ORF">MA20_30840</name>
</gene>
<protein>
    <recommendedName>
        <fullName evidence="3">OmpR/PhoB-type domain-containing protein</fullName>
    </recommendedName>
</protein>
<keyword evidence="1 2" id="KW-0238">DNA-binding</keyword>
<dbReference type="STRING" id="375.BKD09_RS32405"/>
<reference evidence="4 5" key="1">
    <citation type="submission" date="2014-09" db="EMBL/GenBank/DDBJ databases">
        <title>Draft genome of Bradyrhizobium japonicum Is-34.</title>
        <authorList>
            <person name="Tsurumaru H."/>
            <person name="Yamakawa T."/>
            <person name="Hashimoto S."/>
            <person name="Okizaki K."/>
            <person name="Kanesaki Y."/>
            <person name="Yoshikawa H."/>
            <person name="Yajima S."/>
        </authorList>
    </citation>
    <scope>NUCLEOTIDE SEQUENCE [LARGE SCALE GENOMIC DNA]</scope>
    <source>
        <strain evidence="4 5">Is-34</strain>
    </source>
</reference>
<dbReference type="GO" id="GO:0006355">
    <property type="term" value="P:regulation of DNA-templated transcription"/>
    <property type="evidence" value="ECO:0007669"/>
    <property type="project" value="InterPro"/>
</dbReference>
<dbReference type="PANTHER" id="PTHR47691">
    <property type="entry name" value="REGULATOR-RELATED"/>
    <property type="match status" value="1"/>
</dbReference>
<dbReference type="PRINTS" id="PR00364">
    <property type="entry name" value="DISEASERSIST"/>
</dbReference>
<dbReference type="Gene3D" id="1.10.10.10">
    <property type="entry name" value="Winged helix-like DNA-binding domain superfamily/Winged helix DNA-binding domain"/>
    <property type="match status" value="1"/>
</dbReference>
<accession>A0A0A3XNE9</accession>
<dbReference type="SUPFAM" id="SSF46894">
    <property type="entry name" value="C-terminal effector domain of the bipartite response regulators"/>
    <property type="match status" value="1"/>
</dbReference>
<feature type="DNA-binding region" description="OmpR/PhoB-type" evidence="2">
    <location>
        <begin position="8"/>
        <end position="103"/>
    </location>
</feature>
<dbReference type="GO" id="GO:0003677">
    <property type="term" value="F:DNA binding"/>
    <property type="evidence" value="ECO:0007669"/>
    <property type="project" value="UniProtKB-UniRule"/>
</dbReference>
<dbReference type="InterPro" id="IPR058852">
    <property type="entry name" value="HTH_77"/>
</dbReference>
<dbReference type="InterPro" id="IPR027417">
    <property type="entry name" value="P-loop_NTPase"/>
</dbReference>
<feature type="domain" description="OmpR/PhoB-type" evidence="3">
    <location>
        <begin position="8"/>
        <end position="103"/>
    </location>
</feature>